<dbReference type="Gene3D" id="1.20.120.530">
    <property type="entry name" value="GntR ligand-binding domain-like"/>
    <property type="match status" value="1"/>
</dbReference>
<dbReference type="InterPro" id="IPR011711">
    <property type="entry name" value="GntR_C"/>
</dbReference>
<dbReference type="GO" id="GO:0003677">
    <property type="term" value="F:DNA binding"/>
    <property type="evidence" value="ECO:0007669"/>
    <property type="project" value="UniProtKB-KW"/>
</dbReference>
<protein>
    <submittedName>
        <fullName evidence="5">GntR family transcriptional regulator</fullName>
    </submittedName>
</protein>
<dbReference type="PANTHER" id="PTHR43537">
    <property type="entry name" value="TRANSCRIPTIONAL REGULATOR, GNTR FAMILY"/>
    <property type="match status" value="1"/>
</dbReference>
<proteinExistence type="predicted"/>
<dbReference type="GO" id="GO:0003700">
    <property type="term" value="F:DNA-binding transcription factor activity"/>
    <property type="evidence" value="ECO:0007669"/>
    <property type="project" value="InterPro"/>
</dbReference>
<dbReference type="Pfam" id="PF00392">
    <property type="entry name" value="GntR"/>
    <property type="match status" value="1"/>
</dbReference>
<evidence type="ECO:0000256" key="3">
    <source>
        <dbReference type="ARBA" id="ARBA00023163"/>
    </source>
</evidence>
<evidence type="ECO:0000313" key="5">
    <source>
        <dbReference type="EMBL" id="REJ57784.1"/>
    </source>
</evidence>
<dbReference type="EMBL" id="QQWE01000003">
    <property type="protein sequence ID" value="REJ57784.1"/>
    <property type="molecule type" value="Genomic_DNA"/>
</dbReference>
<dbReference type="SUPFAM" id="SSF46785">
    <property type="entry name" value="Winged helix' DNA-binding domain"/>
    <property type="match status" value="1"/>
</dbReference>
<dbReference type="SUPFAM" id="SSF48008">
    <property type="entry name" value="GntR ligand-binding domain-like"/>
    <property type="match status" value="1"/>
</dbReference>
<organism evidence="5 6">
    <name type="scientific">Microcystis aeruginosa DA14</name>
    <dbReference type="NCBI Taxonomy" id="1987506"/>
    <lineage>
        <taxon>Bacteria</taxon>
        <taxon>Bacillati</taxon>
        <taxon>Cyanobacteriota</taxon>
        <taxon>Cyanophyceae</taxon>
        <taxon>Oscillatoriophycideae</taxon>
        <taxon>Chroococcales</taxon>
        <taxon>Microcystaceae</taxon>
        <taxon>Microcystis</taxon>
    </lineage>
</organism>
<dbReference type="Gene3D" id="1.10.10.10">
    <property type="entry name" value="Winged helix-like DNA-binding domain superfamily/Winged helix DNA-binding domain"/>
    <property type="match status" value="1"/>
</dbReference>
<accession>A0A3E0MDB1</accession>
<evidence type="ECO:0000313" key="6">
    <source>
        <dbReference type="Proteomes" id="UP000256301"/>
    </source>
</evidence>
<keyword evidence="3" id="KW-0804">Transcription</keyword>
<evidence type="ECO:0000256" key="1">
    <source>
        <dbReference type="ARBA" id="ARBA00023015"/>
    </source>
</evidence>
<dbReference type="Pfam" id="PF07729">
    <property type="entry name" value="FCD"/>
    <property type="match status" value="1"/>
</dbReference>
<evidence type="ECO:0000256" key="2">
    <source>
        <dbReference type="ARBA" id="ARBA00023125"/>
    </source>
</evidence>
<gene>
    <name evidence="5" type="ORF">DWQ56_11030</name>
</gene>
<dbReference type="PROSITE" id="PS50949">
    <property type="entry name" value="HTH_GNTR"/>
    <property type="match status" value="1"/>
</dbReference>
<sequence length="234" mass="25773">MSRAAGLATDTAVAPLRRATFRDRVAERLRHAIIDGRIAPGSTVTEQQLAADFGVSRGPLREAMGQLVEEGLLVSVPYTATRVMALSRHDVGEIYSLRTAMERLAFAQIWDRRTEAFAATLRARHEALLAALPGGDGFAASQAEVQLHATVYEFCGHRLLLETWNRIAPRLHLYLAIHQKAHGRSGPLDDAHRAYVDLATGDRLDLMLAELDHHMQRGLDRLQDYVARIAGAPG</sequence>
<keyword evidence="1" id="KW-0805">Transcription regulation</keyword>
<dbReference type="CDD" id="cd07377">
    <property type="entry name" value="WHTH_GntR"/>
    <property type="match status" value="1"/>
</dbReference>
<dbReference type="PANTHER" id="PTHR43537:SF50">
    <property type="entry name" value="TRANSCRIPTIONAL REGULATORY PROTEIN"/>
    <property type="match status" value="1"/>
</dbReference>
<dbReference type="InterPro" id="IPR000524">
    <property type="entry name" value="Tscrpt_reg_HTH_GntR"/>
</dbReference>
<dbReference type="Proteomes" id="UP000256301">
    <property type="component" value="Unassembled WGS sequence"/>
</dbReference>
<dbReference type="PRINTS" id="PR00035">
    <property type="entry name" value="HTHGNTR"/>
</dbReference>
<evidence type="ECO:0000259" key="4">
    <source>
        <dbReference type="PROSITE" id="PS50949"/>
    </source>
</evidence>
<dbReference type="InterPro" id="IPR036388">
    <property type="entry name" value="WH-like_DNA-bd_sf"/>
</dbReference>
<dbReference type="SMART" id="SM00345">
    <property type="entry name" value="HTH_GNTR"/>
    <property type="match status" value="1"/>
</dbReference>
<dbReference type="InterPro" id="IPR036390">
    <property type="entry name" value="WH_DNA-bd_sf"/>
</dbReference>
<reference evidence="5 6" key="1">
    <citation type="submission" date="2017-08" db="EMBL/GenBank/DDBJ databases">
        <title>Functional genomic and metabolic studies of the symbiotic interactions of six Microcystis-dominated communities.</title>
        <authorList>
            <person name="Li Q."/>
            <person name="Lin F."/>
        </authorList>
    </citation>
    <scope>NUCLEOTIDE SEQUENCE [LARGE SCALE GENOMIC DNA]</scope>
    <source>
        <strain evidence="5">DA14</strain>
    </source>
</reference>
<name>A0A3E0MDB1_MICAE</name>
<feature type="domain" description="HTH gntR-type" evidence="4">
    <location>
        <begin position="19"/>
        <end position="86"/>
    </location>
</feature>
<comment type="caution">
    <text evidence="5">The sequence shown here is derived from an EMBL/GenBank/DDBJ whole genome shotgun (WGS) entry which is preliminary data.</text>
</comment>
<dbReference type="AlphaFoldDB" id="A0A3E0MDB1"/>
<dbReference type="InterPro" id="IPR008920">
    <property type="entry name" value="TF_FadR/GntR_C"/>
</dbReference>
<keyword evidence="2" id="KW-0238">DNA-binding</keyword>